<evidence type="ECO:0000256" key="2">
    <source>
        <dbReference type="SAM" id="MobiDB-lite"/>
    </source>
</evidence>
<feature type="region of interest" description="Disordered" evidence="2">
    <location>
        <begin position="49"/>
        <end position="68"/>
    </location>
</feature>
<proteinExistence type="predicted"/>
<accession>A0ABN8M889</accession>
<evidence type="ECO:0000256" key="1">
    <source>
        <dbReference type="SAM" id="Coils"/>
    </source>
</evidence>
<reference evidence="3 4" key="1">
    <citation type="submission" date="2022-05" db="EMBL/GenBank/DDBJ databases">
        <authorList>
            <consortium name="Genoscope - CEA"/>
            <person name="William W."/>
        </authorList>
    </citation>
    <scope>NUCLEOTIDE SEQUENCE [LARGE SCALE GENOMIC DNA]</scope>
</reference>
<keyword evidence="1" id="KW-0175">Coiled coil</keyword>
<dbReference type="EMBL" id="CALNXI010000355">
    <property type="protein sequence ID" value="CAH3025483.1"/>
    <property type="molecule type" value="Genomic_DNA"/>
</dbReference>
<organism evidence="3 4">
    <name type="scientific">Porites evermanni</name>
    <dbReference type="NCBI Taxonomy" id="104178"/>
    <lineage>
        <taxon>Eukaryota</taxon>
        <taxon>Metazoa</taxon>
        <taxon>Cnidaria</taxon>
        <taxon>Anthozoa</taxon>
        <taxon>Hexacorallia</taxon>
        <taxon>Scleractinia</taxon>
        <taxon>Fungiina</taxon>
        <taxon>Poritidae</taxon>
        <taxon>Porites</taxon>
    </lineage>
</organism>
<evidence type="ECO:0000313" key="3">
    <source>
        <dbReference type="EMBL" id="CAH3025483.1"/>
    </source>
</evidence>
<dbReference type="Proteomes" id="UP001159427">
    <property type="component" value="Unassembled WGS sequence"/>
</dbReference>
<protein>
    <submittedName>
        <fullName evidence="3">Uncharacterized protein</fullName>
    </submittedName>
</protein>
<feature type="compositionally biased region" description="Basic and acidic residues" evidence="2">
    <location>
        <begin position="51"/>
        <end position="61"/>
    </location>
</feature>
<keyword evidence="4" id="KW-1185">Reference proteome</keyword>
<sequence>MEGRSAEDCVVLLEELIQSNRKLAAENEKLRREHEAARRNQTQVLQGIEQRLNEREAPGERHRSRRRAAAHTIAFPVACRRTLRQIYKVLSKKEDFHGFYLDEEVSSYNNATIFQRVIAQVLHQHGGEERCP</sequence>
<feature type="coiled-coil region" evidence="1">
    <location>
        <begin position="13"/>
        <end position="40"/>
    </location>
</feature>
<evidence type="ECO:0000313" key="4">
    <source>
        <dbReference type="Proteomes" id="UP001159427"/>
    </source>
</evidence>
<comment type="caution">
    <text evidence="3">The sequence shown here is derived from an EMBL/GenBank/DDBJ whole genome shotgun (WGS) entry which is preliminary data.</text>
</comment>
<gene>
    <name evidence="3" type="ORF">PEVE_00026234</name>
</gene>
<name>A0ABN8M889_9CNID</name>